<dbReference type="AlphaFoldDB" id="A0A9P0D9G6"/>
<keyword evidence="1" id="KW-0175">Coiled coil</keyword>
<dbReference type="Proteomes" id="UP001153636">
    <property type="component" value="Chromosome 8"/>
</dbReference>
<evidence type="ECO:0000313" key="3">
    <source>
        <dbReference type="EMBL" id="CAH1114871.1"/>
    </source>
</evidence>
<organism evidence="3 4">
    <name type="scientific">Psylliodes chrysocephalus</name>
    <dbReference type="NCBI Taxonomy" id="3402493"/>
    <lineage>
        <taxon>Eukaryota</taxon>
        <taxon>Metazoa</taxon>
        <taxon>Ecdysozoa</taxon>
        <taxon>Arthropoda</taxon>
        <taxon>Hexapoda</taxon>
        <taxon>Insecta</taxon>
        <taxon>Pterygota</taxon>
        <taxon>Neoptera</taxon>
        <taxon>Endopterygota</taxon>
        <taxon>Coleoptera</taxon>
        <taxon>Polyphaga</taxon>
        <taxon>Cucujiformia</taxon>
        <taxon>Chrysomeloidea</taxon>
        <taxon>Chrysomelidae</taxon>
        <taxon>Galerucinae</taxon>
        <taxon>Alticini</taxon>
        <taxon>Psylliodes</taxon>
    </lineage>
</organism>
<feature type="region of interest" description="Disordered" evidence="2">
    <location>
        <begin position="1"/>
        <end position="26"/>
    </location>
</feature>
<dbReference type="PANTHER" id="PTHR10773">
    <property type="entry name" value="DNA-DIRECTED RNA POLYMERASES I, II, AND III SUBUNIT RPABC2"/>
    <property type="match status" value="1"/>
</dbReference>
<sequence length="260" mass="30938">MMCSSDSSSSTLESPTTSKSTKRRKVYGRMTAARKKINLQSHTMGKDCYCRLKCFERVSLDNRHKLLRKFNLMKSHHEQNTYLSGLINVIPVQRRRPRKYERDAKFREATYKYRVRIVNENNIVEDIEVCRNAFISTHGITKRRQSHYSLSDSSKIYVSEELNIRKMYKMYCQLQNSKNLSYETNRSLFNKEFNISFGYPRTDTCSTCDEFLAKIRCLETEKREQKNAEDVIKIEKKIKDLRTENKVHKRKAATFYESRR</sequence>
<accession>A0A9P0D9G6</accession>
<evidence type="ECO:0000256" key="1">
    <source>
        <dbReference type="SAM" id="Coils"/>
    </source>
</evidence>
<gene>
    <name evidence="3" type="ORF">PSYICH_LOCUS14678</name>
</gene>
<dbReference type="EMBL" id="OV651820">
    <property type="protein sequence ID" value="CAH1114871.1"/>
    <property type="molecule type" value="Genomic_DNA"/>
</dbReference>
<proteinExistence type="predicted"/>
<evidence type="ECO:0000313" key="4">
    <source>
        <dbReference type="Proteomes" id="UP001153636"/>
    </source>
</evidence>
<keyword evidence="4" id="KW-1185">Reference proteome</keyword>
<protein>
    <submittedName>
        <fullName evidence="3">Uncharacterized protein</fullName>
    </submittedName>
</protein>
<dbReference type="OrthoDB" id="10065911at2759"/>
<dbReference type="PANTHER" id="PTHR10773:SF19">
    <property type="match status" value="1"/>
</dbReference>
<reference evidence="3" key="1">
    <citation type="submission" date="2022-01" db="EMBL/GenBank/DDBJ databases">
        <authorList>
            <person name="King R."/>
        </authorList>
    </citation>
    <scope>NUCLEOTIDE SEQUENCE</scope>
</reference>
<evidence type="ECO:0000256" key="2">
    <source>
        <dbReference type="SAM" id="MobiDB-lite"/>
    </source>
</evidence>
<feature type="coiled-coil region" evidence="1">
    <location>
        <begin position="208"/>
        <end position="251"/>
    </location>
</feature>
<name>A0A9P0D9G6_9CUCU</name>
<feature type="compositionally biased region" description="Low complexity" evidence="2">
    <location>
        <begin position="1"/>
        <end position="19"/>
    </location>
</feature>